<dbReference type="PANTHER" id="PTHR11566">
    <property type="entry name" value="DYNAMIN"/>
    <property type="match status" value="1"/>
</dbReference>
<evidence type="ECO:0000256" key="2">
    <source>
        <dbReference type="ARBA" id="ARBA00023134"/>
    </source>
</evidence>
<dbReference type="InterPro" id="IPR001401">
    <property type="entry name" value="Dynamin_GTPase"/>
</dbReference>
<dbReference type="OMA" id="CPEITHE"/>
<dbReference type="GO" id="GO:0005525">
    <property type="term" value="F:GTP binding"/>
    <property type="evidence" value="ECO:0007669"/>
    <property type="project" value="UniProtKB-KW"/>
</dbReference>
<reference evidence="6" key="1">
    <citation type="journal article" date="2013" name="Eukaryot. Cell">
        <title>Extremely Reduced Levels of Heterozygosity in the Vertebrate Pathogen Encephalitozoon cuniculi.</title>
        <authorList>
            <person name="Selman M."/>
            <person name="Sak B."/>
            <person name="Kvac M."/>
            <person name="Farinelli L."/>
            <person name="Weiss L.M."/>
            <person name="Corradi N."/>
        </authorList>
    </citation>
    <scope>NUCLEOTIDE SEQUENCE</scope>
</reference>
<dbReference type="VEuPathDB" id="MicrosporidiaDB:AEWQ_011040"/>
<evidence type="ECO:0000313" key="6">
    <source>
        <dbReference type="EMBL" id="AGE96017.1"/>
    </source>
</evidence>
<dbReference type="PRINTS" id="PR00195">
    <property type="entry name" value="DYNAMIN"/>
</dbReference>
<dbReference type="VEuPathDB" id="MicrosporidiaDB:AEWD_011070"/>
<dbReference type="GO" id="GO:0016020">
    <property type="term" value="C:membrane"/>
    <property type="evidence" value="ECO:0007669"/>
    <property type="project" value="TreeGrafter"/>
</dbReference>
<proteinExistence type="inferred from homology"/>
<dbReference type="AlphaFoldDB" id="M1K9P4"/>
<dbReference type="InterPro" id="IPR000375">
    <property type="entry name" value="Dynamin_stalk"/>
</dbReference>
<dbReference type="Pfam" id="PF01031">
    <property type="entry name" value="Dynamin_M"/>
    <property type="match status" value="1"/>
</dbReference>
<dbReference type="Gene3D" id="1.20.120.1240">
    <property type="entry name" value="Dynamin, middle domain"/>
    <property type="match status" value="1"/>
</dbReference>
<dbReference type="VEuPathDB" id="MicrosporidiaDB:M970_011070"/>
<keyword evidence="2 3" id="KW-0342">GTP-binding</keyword>
<evidence type="ECO:0000259" key="4">
    <source>
        <dbReference type="PROSITE" id="PS51388"/>
    </source>
</evidence>
<dbReference type="PROSITE" id="PS00410">
    <property type="entry name" value="G_DYNAMIN_1"/>
    <property type="match status" value="1"/>
</dbReference>
<dbReference type="GO" id="GO:0005737">
    <property type="term" value="C:cytoplasm"/>
    <property type="evidence" value="ECO:0007669"/>
    <property type="project" value="TreeGrafter"/>
</dbReference>
<feature type="domain" description="Dynamin-type G" evidence="5">
    <location>
        <begin position="21"/>
        <end position="288"/>
    </location>
</feature>
<dbReference type="CDD" id="cd08771">
    <property type="entry name" value="DLP_1"/>
    <property type="match status" value="1"/>
</dbReference>
<dbReference type="InterPro" id="IPR045063">
    <property type="entry name" value="Dynamin_N"/>
</dbReference>
<dbReference type="PROSITE" id="PS51388">
    <property type="entry name" value="GED"/>
    <property type="match status" value="1"/>
</dbReference>
<name>M1K9P4_ENCCN</name>
<dbReference type="EMBL" id="KC513612">
    <property type="protein sequence ID" value="AGE96017.1"/>
    <property type="molecule type" value="Genomic_DNA"/>
</dbReference>
<dbReference type="InterPro" id="IPR022812">
    <property type="entry name" value="Dynamin"/>
</dbReference>
<protein>
    <submittedName>
        <fullName evidence="6">Dynamin-related protein</fullName>
    </submittedName>
</protein>
<accession>M1K9P4</accession>
<dbReference type="Pfam" id="PF00350">
    <property type="entry name" value="Dynamin_N"/>
    <property type="match status" value="1"/>
</dbReference>
<evidence type="ECO:0000256" key="3">
    <source>
        <dbReference type="RuleBase" id="RU003932"/>
    </source>
</evidence>
<feature type="domain" description="GED" evidence="4">
    <location>
        <begin position="506"/>
        <end position="588"/>
    </location>
</feature>
<dbReference type="InterPro" id="IPR020850">
    <property type="entry name" value="GED_dom"/>
</dbReference>
<keyword evidence="1 3" id="KW-0547">Nucleotide-binding</keyword>
<dbReference type="InterPro" id="IPR030381">
    <property type="entry name" value="G_DYNAMIN_dom"/>
</dbReference>
<dbReference type="Gene3D" id="3.40.50.300">
    <property type="entry name" value="P-loop containing nucleotide triphosphate hydrolases"/>
    <property type="match status" value="1"/>
</dbReference>
<dbReference type="GO" id="GO:0003924">
    <property type="term" value="F:GTPase activity"/>
    <property type="evidence" value="ECO:0007669"/>
    <property type="project" value="InterPro"/>
</dbReference>
<dbReference type="Pfam" id="PF02212">
    <property type="entry name" value="GED"/>
    <property type="match status" value="1"/>
</dbReference>
<dbReference type="InterPro" id="IPR003130">
    <property type="entry name" value="GED"/>
</dbReference>
<dbReference type="VEuPathDB" id="MicrosporidiaDB:AEWR_011070"/>
<sequence length="588" mass="65451">MVNIKKIHSLQDIAAAVSCLGISMPQIVAIGSQSSGKSSVLEQIVGREILPRGTNLVTRCPVILHLRRCRDKAESVVFDHVADPVWDFTAVSSIITKRMEEICGLNKGISSRPITAFVNIKDTLEMTLVDLPGLIKVPIGEQPEDIEMQIENMVLGYAAKESSIILALINANADIATNEALKIARKADPQLKRTLGVVTKIDLMDSGTDCMSILLNKSPRLSLGYVGVINKGQQDIAKGVSVREAILRETAYFKESPVYSQIYPNIGSSYLVKRLNEIFYKMAMESIPGIKMAVRNQLNDKAKRLREIGSGSTMKNERSLVMAYHQTVLGIFKHTKSGNGIFVRSSSSFLSGFKEIFKKDGFSASFEGLPSRLNRSSYLFISEAVFYDVVRENIGTMTEIYLEKIDSVVKLLVDEIWSISSTRFGALCKRLNSVVCEHVDKQRDRLVDGIRVYSSIQSSYINVDHPDFDRGRALALILRKAPKSESGILGMFNSREISFADKALEAGLIRELAASYLEIVNKEMRNYVFKAAYHHLCEYMDSKLPGMLSELQIEDSILAECPEITHERTILGRDVEILKNALYTLGTL</sequence>
<dbReference type="VEuPathDB" id="MicrosporidiaDB:ECU01_1210"/>
<dbReference type="PROSITE" id="PS51718">
    <property type="entry name" value="G_DYNAMIN_2"/>
    <property type="match status" value="1"/>
</dbReference>
<gene>
    <name evidence="6" type="ORF">ECU01_1210</name>
</gene>
<dbReference type="GO" id="GO:0005874">
    <property type="term" value="C:microtubule"/>
    <property type="evidence" value="ECO:0007669"/>
    <property type="project" value="TreeGrafter"/>
</dbReference>
<dbReference type="GO" id="GO:0008017">
    <property type="term" value="F:microtubule binding"/>
    <property type="evidence" value="ECO:0007669"/>
    <property type="project" value="TreeGrafter"/>
</dbReference>
<dbReference type="InterPro" id="IPR019762">
    <property type="entry name" value="Dynamin_GTPase_CS"/>
</dbReference>
<dbReference type="InterPro" id="IPR027417">
    <property type="entry name" value="P-loop_NTPase"/>
</dbReference>
<evidence type="ECO:0000256" key="1">
    <source>
        <dbReference type="ARBA" id="ARBA00022741"/>
    </source>
</evidence>
<evidence type="ECO:0000259" key="5">
    <source>
        <dbReference type="PROSITE" id="PS51718"/>
    </source>
</evidence>
<dbReference type="SUPFAM" id="SSF52540">
    <property type="entry name" value="P-loop containing nucleoside triphosphate hydrolases"/>
    <property type="match status" value="1"/>
</dbReference>
<organism evidence="6">
    <name type="scientific">Encephalitozoon cuniculi</name>
    <name type="common">Microsporidian parasite</name>
    <dbReference type="NCBI Taxonomy" id="6035"/>
    <lineage>
        <taxon>Eukaryota</taxon>
        <taxon>Fungi</taxon>
        <taxon>Fungi incertae sedis</taxon>
        <taxon>Microsporidia</taxon>
        <taxon>Unikaryonidae</taxon>
        <taxon>Encephalitozoon</taxon>
    </lineage>
</organism>
<comment type="similarity">
    <text evidence="3">Belongs to the TRAFAC class dynamin-like GTPase superfamily. Dynamin/Fzo/YdjA family.</text>
</comment>
<dbReference type="SMART" id="SM00053">
    <property type="entry name" value="DYNc"/>
    <property type="match status" value="1"/>
</dbReference>